<comment type="function">
    <text evidence="1">Responsible for the formation of the pyrimidine heterocycle in the thiamine biosynthesis pathway. Catalyzes the formation of hydroxymethylpyrimidine phosphate (HMP-P) from histidine and pyridoxal phosphate (PLP). The protein uses PLP and the active site histidine to form HMP-P, generating an inactive enzyme. The enzyme can only undergo a single turnover, which suggests it is a suicide enzyme.</text>
</comment>
<comment type="similarity">
    <text evidence="3">Belongs to the NMT1/THI5 family.</text>
</comment>
<dbReference type="GO" id="GO:0016740">
    <property type="term" value="F:transferase activity"/>
    <property type="evidence" value="ECO:0007669"/>
    <property type="project" value="UniProtKB-KW"/>
</dbReference>
<keyword evidence="5" id="KW-0808">Transferase</keyword>
<evidence type="ECO:0000256" key="11">
    <source>
        <dbReference type="ARBA" id="ARBA00048179"/>
    </source>
</evidence>
<evidence type="ECO:0000256" key="10">
    <source>
        <dbReference type="ARBA" id="ARBA00033171"/>
    </source>
</evidence>
<comment type="catalytic activity">
    <reaction evidence="11">
        <text>N(6)-(pyridoxal phosphate)-L-lysyl-[4-amino-5-hydroxymethyl-2-methylpyrimidine phosphate synthase] + L-histidyl-[4-amino-5-hydroxymethyl-2-methylpyrimidine phosphate synthase] + 2 Fe(3+) + 4 H2O = L-lysyl-[4-amino-5-hydroxymethyl-2-methylpyrimidine phosphate synthase] + (2S)-2-amino-5-hydroxy-4-oxopentanoyl-[4-amino-5-hydroxymethyl-2-methylpyrimidine phosphate synthase] + 4-amino-2-methyl-5-(phosphooxymethyl)pyrimidine + 3-oxopropanoate + 2 Fe(2+) + 2 H(+)</text>
        <dbReference type="Rhea" id="RHEA:65756"/>
        <dbReference type="Rhea" id="RHEA-COMP:16892"/>
        <dbReference type="Rhea" id="RHEA-COMP:16893"/>
        <dbReference type="Rhea" id="RHEA-COMP:16894"/>
        <dbReference type="Rhea" id="RHEA-COMP:16895"/>
        <dbReference type="ChEBI" id="CHEBI:15377"/>
        <dbReference type="ChEBI" id="CHEBI:15378"/>
        <dbReference type="ChEBI" id="CHEBI:29033"/>
        <dbReference type="ChEBI" id="CHEBI:29034"/>
        <dbReference type="ChEBI" id="CHEBI:29969"/>
        <dbReference type="ChEBI" id="CHEBI:29979"/>
        <dbReference type="ChEBI" id="CHEBI:33190"/>
        <dbReference type="ChEBI" id="CHEBI:58354"/>
        <dbReference type="ChEBI" id="CHEBI:143915"/>
        <dbReference type="ChEBI" id="CHEBI:157692"/>
    </reaction>
    <physiologicalReaction direction="left-to-right" evidence="11">
        <dbReference type="Rhea" id="RHEA:65757"/>
    </physiologicalReaction>
</comment>
<accession>A0A382MFP7</accession>
<evidence type="ECO:0000256" key="9">
    <source>
        <dbReference type="ARBA" id="ARBA00023004"/>
    </source>
</evidence>
<evidence type="ECO:0000256" key="1">
    <source>
        <dbReference type="ARBA" id="ARBA00003469"/>
    </source>
</evidence>
<evidence type="ECO:0000256" key="5">
    <source>
        <dbReference type="ARBA" id="ARBA00022679"/>
    </source>
</evidence>
<evidence type="ECO:0000256" key="6">
    <source>
        <dbReference type="ARBA" id="ARBA00022723"/>
    </source>
</evidence>
<dbReference type="GO" id="GO:0046872">
    <property type="term" value="F:metal ion binding"/>
    <property type="evidence" value="ECO:0007669"/>
    <property type="project" value="UniProtKB-KW"/>
</dbReference>
<evidence type="ECO:0000313" key="13">
    <source>
        <dbReference type="EMBL" id="SVC47566.1"/>
    </source>
</evidence>
<dbReference type="SUPFAM" id="SSF53850">
    <property type="entry name" value="Periplasmic binding protein-like II"/>
    <property type="match status" value="1"/>
</dbReference>
<dbReference type="InterPro" id="IPR027939">
    <property type="entry name" value="NMT1/THI5"/>
</dbReference>
<evidence type="ECO:0000256" key="4">
    <source>
        <dbReference type="ARBA" id="ARBA00011738"/>
    </source>
</evidence>
<comment type="pathway">
    <text evidence="2">Cofactor biosynthesis; thiamine diphosphate biosynthesis.</text>
</comment>
<dbReference type="EMBL" id="UINC01093274">
    <property type="protein sequence ID" value="SVC47566.1"/>
    <property type="molecule type" value="Genomic_DNA"/>
</dbReference>
<reference evidence="13" key="1">
    <citation type="submission" date="2018-05" db="EMBL/GenBank/DDBJ databases">
        <authorList>
            <person name="Lanie J.A."/>
            <person name="Ng W.-L."/>
            <person name="Kazmierczak K.M."/>
            <person name="Andrzejewski T.M."/>
            <person name="Davidsen T.M."/>
            <person name="Wayne K.J."/>
            <person name="Tettelin H."/>
            <person name="Glass J.I."/>
            <person name="Rusch D."/>
            <person name="Podicherti R."/>
            <person name="Tsui H.-C.T."/>
            <person name="Winkler M.E."/>
        </authorList>
    </citation>
    <scope>NUCLEOTIDE SEQUENCE</scope>
</reference>
<evidence type="ECO:0000256" key="8">
    <source>
        <dbReference type="ARBA" id="ARBA00022977"/>
    </source>
</evidence>
<keyword evidence="7" id="KW-0663">Pyridoxal phosphate</keyword>
<evidence type="ECO:0000256" key="7">
    <source>
        <dbReference type="ARBA" id="ARBA00022898"/>
    </source>
</evidence>
<protein>
    <recommendedName>
        <fullName evidence="10">Thiamine pyrimidine synthase</fullName>
    </recommendedName>
</protein>
<keyword evidence="8" id="KW-0784">Thiamine biosynthesis</keyword>
<dbReference type="Pfam" id="PF09084">
    <property type="entry name" value="NMT1"/>
    <property type="match status" value="1"/>
</dbReference>
<dbReference type="InterPro" id="IPR015168">
    <property type="entry name" value="SsuA/THI5"/>
</dbReference>
<dbReference type="PANTHER" id="PTHR31528:SF1">
    <property type="entry name" value="4-AMINO-5-HYDROXYMETHYL-2-METHYLPYRIMIDINE PHOSPHATE SYNTHASE THI11-RELATED"/>
    <property type="match status" value="1"/>
</dbReference>
<comment type="subunit">
    <text evidence="4">Homodimer.</text>
</comment>
<evidence type="ECO:0000256" key="2">
    <source>
        <dbReference type="ARBA" id="ARBA00004948"/>
    </source>
</evidence>
<gene>
    <name evidence="13" type="ORF">METZ01_LOCUS300420</name>
</gene>
<evidence type="ECO:0000256" key="3">
    <source>
        <dbReference type="ARBA" id="ARBA00009406"/>
    </source>
</evidence>
<keyword evidence="6" id="KW-0479">Metal-binding</keyword>
<keyword evidence="9" id="KW-0408">Iron</keyword>
<dbReference type="AlphaFoldDB" id="A0A382MFP7"/>
<dbReference type="PANTHER" id="PTHR31528">
    <property type="entry name" value="4-AMINO-5-HYDROXYMETHYL-2-METHYLPYRIMIDINE PHOSPHATE SYNTHASE THI11-RELATED"/>
    <property type="match status" value="1"/>
</dbReference>
<dbReference type="Gene3D" id="3.40.190.10">
    <property type="entry name" value="Periplasmic binding protein-like II"/>
    <property type="match status" value="2"/>
</dbReference>
<proteinExistence type="inferred from homology"/>
<sequence length="186" mass="19873">MKRSIWLLVILVACASPEARKDHVQLLLDWKAQMEHAGFFVADANGFYEQAGLAVEILEGNGAPTTAKLVGNGTYEIGLSSGSATVIARSKGIPVVSLAVINQHSPVVVYSLAKSGLTKPSHLIGKRIGVNIGGTKHREFQALLRKLQIDENQIQLMGMTESSPAPLLAGQVDAMLGYTEDQPVTI</sequence>
<dbReference type="GO" id="GO:0009228">
    <property type="term" value="P:thiamine biosynthetic process"/>
    <property type="evidence" value="ECO:0007669"/>
    <property type="project" value="UniProtKB-KW"/>
</dbReference>
<name>A0A382MFP7_9ZZZZ</name>
<feature type="non-terminal residue" evidence="13">
    <location>
        <position position="186"/>
    </location>
</feature>
<feature type="domain" description="SsuA/THI5-like" evidence="12">
    <location>
        <begin position="34"/>
        <end position="185"/>
    </location>
</feature>
<evidence type="ECO:0000259" key="12">
    <source>
        <dbReference type="Pfam" id="PF09084"/>
    </source>
</evidence>
<organism evidence="13">
    <name type="scientific">marine metagenome</name>
    <dbReference type="NCBI Taxonomy" id="408172"/>
    <lineage>
        <taxon>unclassified sequences</taxon>
        <taxon>metagenomes</taxon>
        <taxon>ecological metagenomes</taxon>
    </lineage>
</organism>